<sequence>MAYPELQLKKSEDRRLRAGHAWIFSNEVDSGKTALTDFEPGTLVNVLGQGGKPLGTAYVNPHSLICGRVISRRSDVALDKSLIKHRLNIAAGLRERLYGKAASCRLVFGESDGLPGLIVDRFDDILAVQISTAGMDHHADAVIQALGETFRPRGIVWRNDNPIRELEGLTVSKPSIASGEVPDTVEIEESGLRFQIAPLAGQKTGWFFDQRAMRERLEHYLKPGLRVLDVYSYLGAWGLRAARQADAEVTCVDRSADALSGLEANADLNELEVATIEGDAMAVLKTLRQEEEKFDLVIVDPPALIKRRKDAKQGRQAYRQLNQAALQVLEKNGILVSASCSSHLAQADLIRTVQAASRHLDRSAQLLEVGGQGPDHPIHPAIPETAYLKTAFFRILPSW</sequence>
<keyword evidence="2" id="KW-0963">Cytoplasm</keyword>
<reference evidence="9 10" key="1">
    <citation type="submission" date="2022-03" db="EMBL/GenBank/DDBJ databases">
        <title>Genomic Encyclopedia of Type Strains, Phase III (KMG-III): the genomes of soil and plant-associated and newly described type strains.</title>
        <authorList>
            <person name="Whitman W."/>
        </authorList>
    </citation>
    <scope>NUCLEOTIDE SEQUENCE [LARGE SCALE GENOMIC DNA]</scope>
    <source>
        <strain evidence="9 10">BSker1</strain>
    </source>
</reference>
<feature type="domain" description="Methyltransferase" evidence="7">
    <location>
        <begin position="222"/>
        <end position="359"/>
    </location>
</feature>
<dbReference type="GO" id="GO:0008168">
    <property type="term" value="F:methyltransferase activity"/>
    <property type="evidence" value="ECO:0007669"/>
    <property type="project" value="UniProtKB-KW"/>
</dbReference>
<evidence type="ECO:0000256" key="4">
    <source>
        <dbReference type="ARBA" id="ARBA00022679"/>
    </source>
</evidence>
<keyword evidence="10" id="KW-1185">Reference proteome</keyword>
<dbReference type="Gene3D" id="3.40.50.150">
    <property type="entry name" value="Vaccinia Virus protein VP39"/>
    <property type="match status" value="1"/>
</dbReference>
<accession>A0ABT1G971</accession>
<dbReference type="GO" id="GO:0032259">
    <property type="term" value="P:methylation"/>
    <property type="evidence" value="ECO:0007669"/>
    <property type="project" value="UniProtKB-KW"/>
</dbReference>
<evidence type="ECO:0000256" key="2">
    <source>
        <dbReference type="ARBA" id="ARBA00022490"/>
    </source>
</evidence>
<dbReference type="InterPro" id="IPR015947">
    <property type="entry name" value="PUA-like_sf"/>
</dbReference>
<dbReference type="PROSITE" id="PS50890">
    <property type="entry name" value="PUA"/>
    <property type="match status" value="1"/>
</dbReference>
<dbReference type="SUPFAM" id="SSF53335">
    <property type="entry name" value="S-adenosyl-L-methionine-dependent methyltransferases"/>
    <property type="match status" value="1"/>
</dbReference>
<dbReference type="CDD" id="cd21153">
    <property type="entry name" value="PUA_RlmI"/>
    <property type="match status" value="1"/>
</dbReference>
<proteinExistence type="inferred from homology"/>
<gene>
    <name evidence="9" type="ORF">J2T60_001415</name>
</gene>
<dbReference type="InterPro" id="IPR036974">
    <property type="entry name" value="PUA_sf"/>
</dbReference>
<evidence type="ECO:0000256" key="6">
    <source>
        <dbReference type="ARBA" id="ARBA00038091"/>
    </source>
</evidence>
<dbReference type="EMBL" id="JALJYF010000001">
    <property type="protein sequence ID" value="MCP1727450.1"/>
    <property type="molecule type" value="Genomic_DNA"/>
</dbReference>
<dbReference type="Pfam" id="PF17785">
    <property type="entry name" value="PUA_3"/>
    <property type="match status" value="1"/>
</dbReference>
<evidence type="ECO:0000256" key="5">
    <source>
        <dbReference type="ARBA" id="ARBA00022691"/>
    </source>
</evidence>
<dbReference type="InterPro" id="IPR029063">
    <property type="entry name" value="SAM-dependent_MTases_sf"/>
</dbReference>
<dbReference type="PANTHER" id="PTHR42873:SF1">
    <property type="entry name" value="S-ADENOSYLMETHIONINE-DEPENDENT METHYLTRANSFERASE DOMAIN-CONTAINING PROTEIN"/>
    <property type="match status" value="1"/>
</dbReference>
<evidence type="ECO:0000259" key="8">
    <source>
        <dbReference type="Pfam" id="PF17785"/>
    </source>
</evidence>
<evidence type="ECO:0000259" key="7">
    <source>
        <dbReference type="Pfam" id="PF13847"/>
    </source>
</evidence>
<dbReference type="Pfam" id="PF13847">
    <property type="entry name" value="Methyltransf_31"/>
    <property type="match status" value="1"/>
</dbReference>
<keyword evidence="5" id="KW-0949">S-adenosyl-L-methionine</keyword>
<keyword evidence="4 9" id="KW-0808">Transferase</keyword>
<comment type="caution">
    <text evidence="9">The sequence shown here is derived from an EMBL/GenBank/DDBJ whole genome shotgun (WGS) entry which is preliminary data.</text>
</comment>
<dbReference type="Proteomes" id="UP001523550">
    <property type="component" value="Unassembled WGS sequence"/>
</dbReference>
<keyword evidence="3 9" id="KW-0489">Methyltransferase</keyword>
<dbReference type="InterPro" id="IPR041532">
    <property type="entry name" value="RlmI-like_PUA"/>
</dbReference>
<dbReference type="EC" id="2.1.1.191" evidence="9"/>
<dbReference type="CDD" id="cd11572">
    <property type="entry name" value="RlmI_M_like"/>
    <property type="match status" value="1"/>
</dbReference>
<dbReference type="PANTHER" id="PTHR42873">
    <property type="entry name" value="RIBOSOMAL RNA LARGE SUBUNIT METHYLTRANSFERASE"/>
    <property type="match status" value="1"/>
</dbReference>
<dbReference type="Gene3D" id="3.30.750.80">
    <property type="entry name" value="RNA methyltransferase domain (HRMD) like"/>
    <property type="match status" value="1"/>
</dbReference>
<evidence type="ECO:0000256" key="1">
    <source>
        <dbReference type="ARBA" id="ARBA00004496"/>
    </source>
</evidence>
<feature type="domain" description="RlmI-like PUA" evidence="8">
    <location>
        <begin position="6"/>
        <end position="72"/>
    </location>
</feature>
<dbReference type="Gene3D" id="2.30.130.10">
    <property type="entry name" value="PUA domain"/>
    <property type="match status" value="1"/>
</dbReference>
<dbReference type="InterPro" id="IPR025714">
    <property type="entry name" value="Methyltranfer_dom"/>
</dbReference>
<dbReference type="CDD" id="cd02440">
    <property type="entry name" value="AdoMet_MTases"/>
    <property type="match status" value="1"/>
</dbReference>
<dbReference type="SUPFAM" id="SSF88697">
    <property type="entry name" value="PUA domain-like"/>
    <property type="match status" value="1"/>
</dbReference>
<comment type="similarity">
    <text evidence="6">Belongs to the methyltransferase superfamily. RlmI family.</text>
</comment>
<evidence type="ECO:0000256" key="3">
    <source>
        <dbReference type="ARBA" id="ARBA00022603"/>
    </source>
</evidence>
<evidence type="ECO:0000313" key="9">
    <source>
        <dbReference type="EMBL" id="MCP1727450.1"/>
    </source>
</evidence>
<name>A0ABT1G971_9GAMM</name>
<organism evidence="9 10">
    <name type="scientific">Natronospira proteinivora</name>
    <dbReference type="NCBI Taxonomy" id="1807133"/>
    <lineage>
        <taxon>Bacteria</taxon>
        <taxon>Pseudomonadati</taxon>
        <taxon>Pseudomonadota</taxon>
        <taxon>Gammaproteobacteria</taxon>
        <taxon>Natronospirales</taxon>
        <taxon>Natronospiraceae</taxon>
        <taxon>Natronospira</taxon>
    </lineage>
</organism>
<protein>
    <submittedName>
        <fullName evidence="9">23S rRNA (Cytosine1962-C5)-methyltransferase</fullName>
        <ecNumber evidence="9">2.1.1.191</ecNumber>
    </submittedName>
</protein>
<evidence type="ECO:0000313" key="10">
    <source>
        <dbReference type="Proteomes" id="UP001523550"/>
    </source>
</evidence>
<comment type="subcellular location">
    <subcellularLocation>
        <location evidence="1">Cytoplasm</location>
    </subcellularLocation>
</comment>
<dbReference type="RefSeq" id="WP_253447412.1">
    <property type="nucleotide sequence ID" value="NZ_JALJYF010000001.1"/>
</dbReference>